<keyword evidence="2" id="KW-0804">Transcription</keyword>
<proteinExistence type="predicted"/>
<name>A0ABM3L204_CUCME</name>
<dbReference type="InterPro" id="IPR044660">
    <property type="entry name" value="IBH1-like"/>
</dbReference>
<accession>A0ABM3L204</accession>
<sequence>MDADESNNSTTLLPHLANKQPPKILIVKPTQYRGKIDIQQQIYSFMLAKALCRFTNPRSSSLSNGNLVRQTADSILVATIKGRTRWSRAILATRFHQRFARRRQRMKTILLACKPELKNKKARKLPMLQRKVKILGGLVLNCRKLSFPIFWKKRRIIYRL</sequence>
<evidence type="ECO:0000313" key="3">
    <source>
        <dbReference type="Proteomes" id="UP001652600"/>
    </source>
</evidence>
<evidence type="ECO:0000313" key="4">
    <source>
        <dbReference type="RefSeq" id="XP_050944067.1"/>
    </source>
</evidence>
<dbReference type="PANTHER" id="PTHR33124:SF46">
    <property type="entry name" value="TRANSCRIPTION FACTOR BHLH150"/>
    <property type="match status" value="1"/>
</dbReference>
<reference evidence="4" key="1">
    <citation type="submission" date="2025-08" db="UniProtKB">
        <authorList>
            <consortium name="RefSeq"/>
        </authorList>
    </citation>
    <scope>IDENTIFICATION</scope>
    <source>
        <tissue evidence="4">Stem</tissue>
    </source>
</reference>
<keyword evidence="3" id="KW-1185">Reference proteome</keyword>
<gene>
    <name evidence="4" type="primary">LOC103493240</name>
</gene>
<evidence type="ECO:0000256" key="1">
    <source>
        <dbReference type="ARBA" id="ARBA00023015"/>
    </source>
</evidence>
<dbReference type="GeneID" id="103493240"/>
<evidence type="ECO:0000256" key="2">
    <source>
        <dbReference type="ARBA" id="ARBA00023163"/>
    </source>
</evidence>
<dbReference type="Proteomes" id="UP001652600">
    <property type="component" value="Chromosome 7"/>
</dbReference>
<keyword evidence="1" id="KW-0805">Transcription regulation</keyword>
<dbReference type="RefSeq" id="XP_050944067.1">
    <property type="nucleotide sequence ID" value="XM_051088110.1"/>
</dbReference>
<dbReference type="PANTHER" id="PTHR33124">
    <property type="entry name" value="TRANSCRIPTION FACTOR IBH1-LIKE 1"/>
    <property type="match status" value="1"/>
</dbReference>
<organism evidence="3 4">
    <name type="scientific">Cucumis melo</name>
    <name type="common">Muskmelon</name>
    <dbReference type="NCBI Taxonomy" id="3656"/>
    <lineage>
        <taxon>Eukaryota</taxon>
        <taxon>Viridiplantae</taxon>
        <taxon>Streptophyta</taxon>
        <taxon>Embryophyta</taxon>
        <taxon>Tracheophyta</taxon>
        <taxon>Spermatophyta</taxon>
        <taxon>Magnoliopsida</taxon>
        <taxon>eudicotyledons</taxon>
        <taxon>Gunneridae</taxon>
        <taxon>Pentapetalae</taxon>
        <taxon>rosids</taxon>
        <taxon>fabids</taxon>
        <taxon>Cucurbitales</taxon>
        <taxon>Cucurbitaceae</taxon>
        <taxon>Benincaseae</taxon>
        <taxon>Cucumis</taxon>
    </lineage>
</organism>
<protein>
    <submittedName>
        <fullName evidence="4">Transcription factor bHLH149-like</fullName>
    </submittedName>
</protein>